<protein>
    <recommendedName>
        <fullName evidence="4">Kinesin motor domain-containing protein</fullName>
    </recommendedName>
</protein>
<feature type="compositionally biased region" description="Basic residues" evidence="1">
    <location>
        <begin position="137"/>
        <end position="153"/>
    </location>
</feature>
<dbReference type="EMBL" id="ASPP01003718">
    <property type="protein sequence ID" value="ETO33057.1"/>
    <property type="molecule type" value="Genomic_DNA"/>
</dbReference>
<sequence length="398" mass="44165">MGLAQKGSNEKVDINVGKIPNDVNKENILSTVLSSKTLPAYPDETFCVRPQLEHAKERNASIPTSPPNIMVDKVEVGRGKKTPGTDCAQKELETIDDIQIIAPGNRAQASVTSTGISLQQQPVNKWLARSPIEFPPKKRPKSRGRRPPSKKNSSKIIDLDHDDASQPVSTLTTLPKGTCVLYTCHREGGHSIVVIPDEKPRHVPRKLGKSSVFPTLHKIPLCNQQHQHKHTCIASTKQCKSDLKSAVVSELTVDGCLRHKEYIRQNRRRQYNINEHHTFNQRRLIINVEFFEQAISSNIKALMQGHSSTIYSYGAQLIAGDASEESIQSSLLFQAIDSISNNCQATSFTVSVSAVEFYGTNAAKTKAFDLLNRENALASTIDEKRCVISMKLKIEPQQ</sequence>
<dbReference type="Proteomes" id="UP000023152">
    <property type="component" value="Unassembled WGS sequence"/>
</dbReference>
<dbReference type="Gene3D" id="3.40.850.10">
    <property type="entry name" value="Kinesin motor domain"/>
    <property type="match status" value="1"/>
</dbReference>
<name>X6P614_RETFI</name>
<comment type="caution">
    <text evidence="2">The sequence shown here is derived from an EMBL/GenBank/DDBJ whole genome shotgun (WGS) entry which is preliminary data.</text>
</comment>
<accession>X6P614</accession>
<dbReference type="InterPro" id="IPR036961">
    <property type="entry name" value="Kinesin_motor_dom_sf"/>
</dbReference>
<feature type="region of interest" description="Disordered" evidence="1">
    <location>
        <begin position="127"/>
        <end position="165"/>
    </location>
</feature>
<dbReference type="AlphaFoldDB" id="X6P614"/>
<dbReference type="OrthoDB" id="123929at2759"/>
<keyword evidence="3" id="KW-1185">Reference proteome</keyword>
<gene>
    <name evidence="2" type="ORF">RFI_04050</name>
</gene>
<reference evidence="2 3" key="1">
    <citation type="journal article" date="2013" name="Curr. Biol.">
        <title>The Genome of the Foraminiferan Reticulomyxa filosa.</title>
        <authorList>
            <person name="Glockner G."/>
            <person name="Hulsmann N."/>
            <person name="Schleicher M."/>
            <person name="Noegel A.A."/>
            <person name="Eichinger L."/>
            <person name="Gallinger C."/>
            <person name="Pawlowski J."/>
            <person name="Sierra R."/>
            <person name="Euteneuer U."/>
            <person name="Pillet L."/>
            <person name="Moustafa A."/>
            <person name="Platzer M."/>
            <person name="Groth M."/>
            <person name="Szafranski K."/>
            <person name="Schliwa M."/>
        </authorList>
    </citation>
    <scope>NUCLEOTIDE SEQUENCE [LARGE SCALE GENOMIC DNA]</scope>
</reference>
<organism evidence="2 3">
    <name type="scientific">Reticulomyxa filosa</name>
    <dbReference type="NCBI Taxonomy" id="46433"/>
    <lineage>
        <taxon>Eukaryota</taxon>
        <taxon>Sar</taxon>
        <taxon>Rhizaria</taxon>
        <taxon>Retaria</taxon>
        <taxon>Foraminifera</taxon>
        <taxon>Monothalamids</taxon>
        <taxon>Reticulomyxidae</taxon>
        <taxon>Reticulomyxa</taxon>
    </lineage>
</organism>
<evidence type="ECO:0000313" key="2">
    <source>
        <dbReference type="EMBL" id="ETO33057.1"/>
    </source>
</evidence>
<evidence type="ECO:0000256" key="1">
    <source>
        <dbReference type="SAM" id="MobiDB-lite"/>
    </source>
</evidence>
<evidence type="ECO:0008006" key="4">
    <source>
        <dbReference type="Google" id="ProtNLM"/>
    </source>
</evidence>
<evidence type="ECO:0000313" key="3">
    <source>
        <dbReference type="Proteomes" id="UP000023152"/>
    </source>
</evidence>
<proteinExistence type="predicted"/>